<evidence type="ECO:0000313" key="2">
    <source>
        <dbReference type="EMBL" id="KMJ45153.1"/>
    </source>
</evidence>
<protein>
    <recommendedName>
        <fullName evidence="1">Phage tail fibre adhesin Gp38 N-terminal domain-containing protein</fullName>
    </recommendedName>
</protein>
<dbReference type="AlphaFoldDB" id="A0A0J5FS69"/>
<evidence type="ECO:0000259" key="1">
    <source>
        <dbReference type="Pfam" id="PF21721"/>
    </source>
</evidence>
<reference evidence="2 3" key="1">
    <citation type="submission" date="2015-06" db="EMBL/GenBank/DDBJ databases">
        <title>Draft Whole-Genome Sequence of the Entomopathogenic Bacterium Xenorhabdus khoisanae.</title>
        <authorList>
            <person name="Naidoo S."/>
            <person name="Featherston J."/>
            <person name="Gray V.M."/>
        </authorList>
    </citation>
    <scope>NUCLEOTIDE SEQUENCE [LARGE SCALE GENOMIC DNA]</scope>
    <source>
        <strain evidence="2 3">MCB</strain>
    </source>
</reference>
<dbReference type="Pfam" id="PF21721">
    <property type="entry name" value="Gp38_N"/>
    <property type="match status" value="1"/>
</dbReference>
<feature type="domain" description="Phage tail fibre adhesin Gp38 N-terminal" evidence="1">
    <location>
        <begin position="1"/>
        <end position="40"/>
    </location>
</feature>
<name>A0A0J5FS69_9GAMM</name>
<sequence length="174" mass="19229">MAINGGYVGSEVVKETGLRSILQAGAKLGLKPTFKMSDFIGKAQGFKLTFGHAEWDDEYNYDEFTVAGSGVVLDTSVESQVASFRKFGSSASGDVFFESMKLAQLYFYEYVYDDWGDFAVLIFKPHNIERDLTVTIDGVSQLFKSVRGHHTAFSVSQPFIAKLKSGQTCMVSIK</sequence>
<accession>A0A0J5FS69</accession>
<organism evidence="2 3">
    <name type="scientific">Xenorhabdus khoisanae</name>
    <dbReference type="NCBI Taxonomy" id="880157"/>
    <lineage>
        <taxon>Bacteria</taxon>
        <taxon>Pseudomonadati</taxon>
        <taxon>Pseudomonadota</taxon>
        <taxon>Gammaproteobacteria</taxon>
        <taxon>Enterobacterales</taxon>
        <taxon>Morganellaceae</taxon>
        <taxon>Xenorhabdus</taxon>
    </lineage>
</organism>
<evidence type="ECO:0000313" key="3">
    <source>
        <dbReference type="Proteomes" id="UP000036277"/>
    </source>
</evidence>
<dbReference type="InterPro" id="IPR048291">
    <property type="entry name" value="Gp38_N"/>
</dbReference>
<proteinExistence type="predicted"/>
<dbReference type="OrthoDB" id="6447050at2"/>
<dbReference type="PATRIC" id="fig|880157.4.peg.2262"/>
<dbReference type="RefSeq" id="WP_047963347.1">
    <property type="nucleotide sequence ID" value="NZ_CAWMBG010000064.1"/>
</dbReference>
<gene>
    <name evidence="2" type="ORF">AB204_10690</name>
</gene>
<dbReference type="EMBL" id="LFCV01000064">
    <property type="protein sequence ID" value="KMJ45153.1"/>
    <property type="molecule type" value="Genomic_DNA"/>
</dbReference>
<comment type="caution">
    <text evidence="2">The sequence shown here is derived from an EMBL/GenBank/DDBJ whole genome shotgun (WGS) entry which is preliminary data.</text>
</comment>
<keyword evidence="3" id="KW-1185">Reference proteome</keyword>
<dbReference type="Proteomes" id="UP000036277">
    <property type="component" value="Unassembled WGS sequence"/>
</dbReference>